<reference evidence="1" key="1">
    <citation type="submission" date="2021-06" db="EMBL/GenBank/DDBJ databases">
        <authorList>
            <person name="Kallberg Y."/>
            <person name="Tangrot J."/>
            <person name="Rosling A."/>
        </authorList>
    </citation>
    <scope>NUCLEOTIDE SEQUENCE</scope>
    <source>
        <strain evidence="1">IN212</strain>
    </source>
</reference>
<dbReference type="Proteomes" id="UP000789396">
    <property type="component" value="Unassembled WGS sequence"/>
</dbReference>
<name>A0A9N8WHS6_9GLOM</name>
<sequence>MGSKEIKISVIPIAVYITRANITGKVIGTIIVIHEKMLGNKTDPPSIANLYLVIERVVNNIIKITINNNDEDVSDSAMLRIASKKFGTLPIFESIEIGYKNTDYIKTNLSNSGTNGAALSPLGSLGSSSIVEKPGKLALYGKKPLENKPSPINWATRRIIRIGQLFCMLKR</sequence>
<keyword evidence="2" id="KW-1185">Reference proteome</keyword>
<dbReference type="EMBL" id="CAJVPZ010001123">
    <property type="protein sequence ID" value="CAG8484872.1"/>
    <property type="molecule type" value="Genomic_DNA"/>
</dbReference>
<proteinExistence type="predicted"/>
<gene>
    <name evidence="1" type="ORF">RFULGI_LOCUS1708</name>
</gene>
<dbReference type="AlphaFoldDB" id="A0A9N8WHS6"/>
<organism evidence="1 2">
    <name type="scientific">Racocetra fulgida</name>
    <dbReference type="NCBI Taxonomy" id="60492"/>
    <lineage>
        <taxon>Eukaryota</taxon>
        <taxon>Fungi</taxon>
        <taxon>Fungi incertae sedis</taxon>
        <taxon>Mucoromycota</taxon>
        <taxon>Glomeromycotina</taxon>
        <taxon>Glomeromycetes</taxon>
        <taxon>Diversisporales</taxon>
        <taxon>Gigasporaceae</taxon>
        <taxon>Racocetra</taxon>
    </lineage>
</organism>
<evidence type="ECO:0000313" key="1">
    <source>
        <dbReference type="EMBL" id="CAG8484872.1"/>
    </source>
</evidence>
<evidence type="ECO:0000313" key="2">
    <source>
        <dbReference type="Proteomes" id="UP000789396"/>
    </source>
</evidence>
<comment type="caution">
    <text evidence="1">The sequence shown here is derived from an EMBL/GenBank/DDBJ whole genome shotgun (WGS) entry which is preliminary data.</text>
</comment>
<protein>
    <submittedName>
        <fullName evidence="1">422_t:CDS:1</fullName>
    </submittedName>
</protein>
<accession>A0A9N8WHS6</accession>